<evidence type="ECO:0000313" key="2">
    <source>
        <dbReference type="EMBL" id="KAJ5387216.1"/>
    </source>
</evidence>
<evidence type="ECO:0000313" key="3">
    <source>
        <dbReference type="Proteomes" id="UP001147747"/>
    </source>
</evidence>
<feature type="region of interest" description="Disordered" evidence="1">
    <location>
        <begin position="48"/>
        <end position="92"/>
    </location>
</feature>
<gene>
    <name evidence="2" type="ORF">N7509_009757</name>
</gene>
<reference evidence="2" key="2">
    <citation type="journal article" date="2023" name="IMA Fungus">
        <title>Comparative genomic study of the Penicillium genus elucidates a diverse pangenome and 15 lateral gene transfer events.</title>
        <authorList>
            <person name="Petersen C."/>
            <person name="Sorensen T."/>
            <person name="Nielsen M.R."/>
            <person name="Sondergaard T.E."/>
            <person name="Sorensen J.L."/>
            <person name="Fitzpatrick D.A."/>
            <person name="Frisvad J.C."/>
            <person name="Nielsen K.L."/>
        </authorList>
    </citation>
    <scope>NUCLEOTIDE SEQUENCE</scope>
    <source>
        <strain evidence="2">IBT 29677</strain>
    </source>
</reference>
<keyword evidence="3" id="KW-1185">Reference proteome</keyword>
<comment type="caution">
    <text evidence="2">The sequence shown here is derived from an EMBL/GenBank/DDBJ whole genome shotgun (WGS) entry which is preliminary data.</text>
</comment>
<name>A0A9X0B3Z3_9EURO</name>
<dbReference type="AlphaFoldDB" id="A0A9X0B3Z3"/>
<reference evidence="2" key="1">
    <citation type="submission" date="2022-12" db="EMBL/GenBank/DDBJ databases">
        <authorList>
            <person name="Petersen C."/>
        </authorList>
    </citation>
    <scope>NUCLEOTIDE SEQUENCE</scope>
    <source>
        <strain evidence="2">IBT 29677</strain>
    </source>
</reference>
<dbReference type="GeneID" id="81373374"/>
<sequence>MAGRDFWTSLRSWIAETFAFLQSSDWGWRNLNFKSLASFDFQRKELERSGPIPDRHKPQAVELKNEKKNLIRSNDGVTAGRPRNSEQGPGPKKKLLARLGWWSSAGMDSVDAHILPTL</sequence>
<dbReference type="Proteomes" id="UP001147747">
    <property type="component" value="Unassembled WGS sequence"/>
</dbReference>
<protein>
    <submittedName>
        <fullName evidence="2">Uncharacterized protein</fullName>
    </submittedName>
</protein>
<organism evidence="2 3">
    <name type="scientific">Penicillium cosmopolitanum</name>
    <dbReference type="NCBI Taxonomy" id="1131564"/>
    <lineage>
        <taxon>Eukaryota</taxon>
        <taxon>Fungi</taxon>
        <taxon>Dikarya</taxon>
        <taxon>Ascomycota</taxon>
        <taxon>Pezizomycotina</taxon>
        <taxon>Eurotiomycetes</taxon>
        <taxon>Eurotiomycetidae</taxon>
        <taxon>Eurotiales</taxon>
        <taxon>Aspergillaceae</taxon>
        <taxon>Penicillium</taxon>
    </lineage>
</organism>
<accession>A0A9X0B3Z3</accession>
<dbReference type="RefSeq" id="XP_056485014.1">
    <property type="nucleotide sequence ID" value="XM_056634394.1"/>
</dbReference>
<feature type="compositionally biased region" description="Basic and acidic residues" evidence="1">
    <location>
        <begin position="48"/>
        <end position="69"/>
    </location>
</feature>
<evidence type="ECO:0000256" key="1">
    <source>
        <dbReference type="SAM" id="MobiDB-lite"/>
    </source>
</evidence>
<proteinExistence type="predicted"/>
<dbReference type="EMBL" id="JAPZBU010000009">
    <property type="protein sequence ID" value="KAJ5387216.1"/>
    <property type="molecule type" value="Genomic_DNA"/>
</dbReference>